<evidence type="ECO:0000256" key="2">
    <source>
        <dbReference type="ARBA" id="ARBA00009636"/>
    </source>
</evidence>
<evidence type="ECO:0000259" key="8">
    <source>
        <dbReference type="SMART" id="SM00864"/>
    </source>
</evidence>
<proteinExistence type="inferred from homology"/>
<evidence type="ECO:0000313" key="10">
    <source>
        <dbReference type="Proteomes" id="UP000054771"/>
    </source>
</evidence>
<accession>A0A0U5GI65</accession>
<dbReference type="STRING" id="454130.A0A0U5GI65"/>
<dbReference type="SUPFAM" id="SSF52490">
    <property type="entry name" value="Tubulin nucleotide-binding domain-like"/>
    <property type="match status" value="1"/>
</dbReference>
<dbReference type="SMART" id="SM00864">
    <property type="entry name" value="Tubulin"/>
    <property type="match status" value="1"/>
</dbReference>
<keyword evidence="5" id="KW-0547">Nucleotide-binding</keyword>
<dbReference type="InterPro" id="IPR002453">
    <property type="entry name" value="Beta_tubulin"/>
</dbReference>
<dbReference type="GO" id="GO:0005200">
    <property type="term" value="F:structural constituent of cytoskeleton"/>
    <property type="evidence" value="ECO:0007669"/>
    <property type="project" value="InterPro"/>
</dbReference>
<comment type="subcellular location">
    <subcellularLocation>
        <location evidence="1">Cytoplasm</location>
        <location evidence="1">Cytoskeleton</location>
    </subcellularLocation>
</comment>
<dbReference type="SUPFAM" id="SSF55307">
    <property type="entry name" value="Tubulin C-terminal domain-like"/>
    <property type="match status" value="1"/>
</dbReference>
<evidence type="ECO:0000256" key="4">
    <source>
        <dbReference type="ARBA" id="ARBA00022701"/>
    </source>
</evidence>
<evidence type="ECO:0000256" key="3">
    <source>
        <dbReference type="ARBA" id="ARBA00011747"/>
    </source>
</evidence>
<dbReference type="InterPro" id="IPR000217">
    <property type="entry name" value="Tubulin"/>
</dbReference>
<gene>
    <name evidence="9" type="ORF">ASPCAL14048</name>
</gene>
<dbReference type="GO" id="GO:0005874">
    <property type="term" value="C:microtubule"/>
    <property type="evidence" value="ECO:0007669"/>
    <property type="project" value="UniProtKB-KW"/>
</dbReference>
<dbReference type="Pfam" id="PF00091">
    <property type="entry name" value="Tubulin"/>
    <property type="match status" value="1"/>
</dbReference>
<dbReference type="PANTHER" id="PTHR11588">
    <property type="entry name" value="TUBULIN"/>
    <property type="match status" value="1"/>
</dbReference>
<keyword evidence="10" id="KW-1185">Reference proteome</keyword>
<dbReference type="InterPro" id="IPR003008">
    <property type="entry name" value="Tubulin_FtsZ_GTPase"/>
</dbReference>
<evidence type="ECO:0000256" key="5">
    <source>
        <dbReference type="ARBA" id="ARBA00022741"/>
    </source>
</evidence>
<dbReference type="AlphaFoldDB" id="A0A0U5GI65"/>
<dbReference type="Gene3D" id="3.40.50.1440">
    <property type="entry name" value="Tubulin/FtsZ, GTPase domain"/>
    <property type="match status" value="1"/>
</dbReference>
<keyword evidence="7" id="KW-0963">Cytoplasm</keyword>
<dbReference type="Gene3D" id="3.30.1330.20">
    <property type="entry name" value="Tubulin/FtsZ, C-terminal domain"/>
    <property type="match status" value="1"/>
</dbReference>
<dbReference type="PRINTS" id="PR01163">
    <property type="entry name" value="BETATUBULIN"/>
</dbReference>
<evidence type="ECO:0000256" key="6">
    <source>
        <dbReference type="ARBA" id="ARBA00023134"/>
    </source>
</evidence>
<dbReference type="InterPro" id="IPR023123">
    <property type="entry name" value="Tubulin_C"/>
</dbReference>
<dbReference type="PRINTS" id="PR01161">
    <property type="entry name" value="TUBULIN"/>
</dbReference>
<dbReference type="Proteomes" id="UP000054771">
    <property type="component" value="Unassembled WGS sequence"/>
</dbReference>
<keyword evidence="4" id="KW-0493">Microtubule</keyword>
<dbReference type="InterPro" id="IPR018316">
    <property type="entry name" value="Tubulin/FtsZ_2-layer-sand-dom"/>
</dbReference>
<keyword evidence="7" id="KW-0206">Cytoskeleton</keyword>
<reference evidence="10" key="1">
    <citation type="journal article" date="2016" name="Genome Announc.">
        <title>Draft genome sequences of fungus Aspergillus calidoustus.</title>
        <authorList>
            <person name="Horn F."/>
            <person name="Linde J."/>
            <person name="Mattern D.J."/>
            <person name="Walther G."/>
            <person name="Guthke R."/>
            <person name="Scherlach K."/>
            <person name="Martin K."/>
            <person name="Brakhage A.A."/>
            <person name="Petzke L."/>
            <person name="Valiante V."/>
        </authorList>
    </citation>
    <scope>NUCLEOTIDE SEQUENCE [LARGE SCALE GENOMIC DNA]</scope>
    <source>
        <strain evidence="10">SF006504</strain>
    </source>
</reference>
<comment type="similarity">
    <text evidence="2">Belongs to the tubulin family.</text>
</comment>
<dbReference type="InterPro" id="IPR037103">
    <property type="entry name" value="Tubulin/FtsZ-like_C"/>
</dbReference>
<dbReference type="InterPro" id="IPR036525">
    <property type="entry name" value="Tubulin/FtsZ_GTPase_sf"/>
</dbReference>
<keyword evidence="6" id="KW-0342">GTP-binding</keyword>
<dbReference type="EMBL" id="CDMC01000021">
    <property type="protein sequence ID" value="CEL10941.1"/>
    <property type="molecule type" value="Genomic_DNA"/>
</dbReference>
<dbReference type="OrthoDB" id="271881at2759"/>
<name>A0A0U5GI65_ASPCI</name>
<evidence type="ECO:0000256" key="1">
    <source>
        <dbReference type="ARBA" id="ARBA00004245"/>
    </source>
</evidence>
<dbReference type="Gene3D" id="1.10.287.600">
    <property type="entry name" value="Helix hairpin bin"/>
    <property type="match status" value="1"/>
</dbReference>
<dbReference type="GO" id="GO:0003924">
    <property type="term" value="F:GTPase activity"/>
    <property type="evidence" value="ECO:0007669"/>
    <property type="project" value="InterPro"/>
</dbReference>
<organism evidence="9 10">
    <name type="scientific">Aspergillus calidoustus</name>
    <dbReference type="NCBI Taxonomy" id="454130"/>
    <lineage>
        <taxon>Eukaryota</taxon>
        <taxon>Fungi</taxon>
        <taxon>Dikarya</taxon>
        <taxon>Ascomycota</taxon>
        <taxon>Pezizomycotina</taxon>
        <taxon>Eurotiomycetes</taxon>
        <taxon>Eurotiomycetidae</taxon>
        <taxon>Eurotiales</taxon>
        <taxon>Aspergillaceae</taxon>
        <taxon>Aspergillus</taxon>
        <taxon>Aspergillus subgen. Nidulantes</taxon>
    </lineage>
</organism>
<dbReference type="GO" id="GO:0005525">
    <property type="term" value="F:GTP binding"/>
    <property type="evidence" value="ECO:0007669"/>
    <property type="project" value="UniProtKB-KW"/>
</dbReference>
<dbReference type="InterPro" id="IPR008280">
    <property type="entry name" value="Tub_FtsZ_C"/>
</dbReference>
<comment type="subunit">
    <text evidence="3">Dimer of alpha and beta chains. A typical microtubule is a hollow water-filled tube with an outer diameter of 25 nm and an inner diameter of 15 nM. Alpha-beta heterodimers associate head-to-tail to form protofilaments running lengthwise along the microtubule wall with the beta-tubulin subunit facing the microtubule plus end conferring a structural polarity. Microtubules usually have 13 protofilaments but different protofilament numbers can be found in some organisms and specialized cells.</text>
</comment>
<protein>
    <recommendedName>
        <fullName evidence="8">Tubulin/FtsZ GTPase domain-containing protein</fullName>
    </recommendedName>
</protein>
<dbReference type="Pfam" id="PF03953">
    <property type="entry name" value="Tubulin_C"/>
    <property type="match status" value="1"/>
</dbReference>
<sequence length="451" mass="50682">MLESGESTWARISGENECTLRLLLLLIPHRKGLLSEHGIDTSGRSNSASDLQLERRGVYFNNTEVDYYIPRAIVTDLEPITRERLNENTIHELLPGQNKIYGQSGCYNNWAKGFYSADAGEVTEKALDALRCEAEQCDSLQGIQMTHSIFAGTGGGMGSLLLSRLTEEYPEIHQMTSSVMPTYSVDDGCVIRPYNAVLSLQYLAEHADLTWLFSHWAMNNKIVYQLKMDNSWALYNRIISDITSGATTSLRFPTEQGSDLTRFIMNLVPTSPRLHFLTSAMAPVYTSQAHTNSVKMTTTQLARELCQDRMWTMSCNQPRSQVHGRCLAYSAIFRGPNASVNDIGQFFQNARDRTSPDFVEWMPANAHLHVSPVAAAGYNSETAAFGIGNFTSVIEELEDTLQMFDTLLKRKSFLHFYTDHGMDQMEFVDAASIMTDLIEEYKMAESDTITQ</sequence>
<evidence type="ECO:0000256" key="7">
    <source>
        <dbReference type="ARBA" id="ARBA00023212"/>
    </source>
</evidence>
<evidence type="ECO:0000313" key="9">
    <source>
        <dbReference type="EMBL" id="CEL10941.1"/>
    </source>
</evidence>
<dbReference type="GO" id="GO:0007017">
    <property type="term" value="P:microtubule-based process"/>
    <property type="evidence" value="ECO:0007669"/>
    <property type="project" value="InterPro"/>
</dbReference>
<feature type="domain" description="Tubulin/FtsZ GTPase" evidence="8">
    <location>
        <begin position="56"/>
        <end position="254"/>
    </location>
</feature>